<dbReference type="PANTHER" id="PTHR46116">
    <property type="entry name" value="(E3-INDEPENDENT) E2 UBIQUITIN-CONJUGATING ENZYME"/>
    <property type="match status" value="1"/>
</dbReference>
<proteinExistence type="predicted"/>
<dbReference type="CDD" id="cd23837">
    <property type="entry name" value="UBCc_UBE2O"/>
    <property type="match status" value="1"/>
</dbReference>
<dbReference type="GO" id="GO:0061631">
    <property type="term" value="F:ubiquitin conjugating enzyme activity"/>
    <property type="evidence" value="ECO:0007669"/>
    <property type="project" value="TreeGrafter"/>
</dbReference>
<evidence type="ECO:0000313" key="5">
    <source>
        <dbReference type="EMBL" id="KAK4586477.1"/>
    </source>
</evidence>
<organism evidence="5 6">
    <name type="scientific">Quercus rubra</name>
    <name type="common">Northern red oak</name>
    <name type="synonym">Quercus borealis</name>
    <dbReference type="NCBI Taxonomy" id="3512"/>
    <lineage>
        <taxon>Eukaryota</taxon>
        <taxon>Viridiplantae</taxon>
        <taxon>Streptophyta</taxon>
        <taxon>Embryophyta</taxon>
        <taxon>Tracheophyta</taxon>
        <taxon>Spermatophyta</taxon>
        <taxon>Magnoliopsida</taxon>
        <taxon>eudicotyledons</taxon>
        <taxon>Gunneridae</taxon>
        <taxon>Pentapetalae</taxon>
        <taxon>rosids</taxon>
        <taxon>fabids</taxon>
        <taxon>Fagales</taxon>
        <taxon>Fagaceae</taxon>
        <taxon>Quercus</taxon>
    </lineage>
</organism>
<keyword evidence="1" id="KW-0808">Transferase</keyword>
<comment type="caution">
    <text evidence="5">The sequence shown here is derived from an EMBL/GenBank/DDBJ whole genome shotgun (WGS) entry which is preliminary data.</text>
</comment>
<sequence>MSSVSIDMSGEIKKAAATTNATNVASAKRMKEFKQFDIVSDYSDHYFASLNLSFFGKKKDCFTNANSGVLKKIMQEWRILKNSLPETIYVRAYEERMDLLRAVIVGAAGTPYHDGLFFFDFAFPPDYPNSPPKAYYYSHGYHLNPNLYSDGKVCLSLLNTWNGEKEARWNPCKSTILQVLVSLQGLVLNEKPYYNEPGRRHSQNKKLSKRYNSMVFLLSCRTMLVLLTKPPRSFEGFVHEHFCTRANFILQTFKANTDCSAAFGHYQDNVSHFFFEGSVKLHQKTKLYLELETAFTKNTASVTKLAFTDDTKNEALVLHTSNNEGLYQSKQIWGLIGLVLGIVCLPLLFSVFLELVG</sequence>
<keyword evidence="2" id="KW-0833">Ubl conjugation pathway</keyword>
<dbReference type="PANTHER" id="PTHR46116:SF19">
    <property type="entry name" value="UBIQUITIN-CONJUGATING ENZYME FAMILY PROTEIN"/>
    <property type="match status" value="1"/>
</dbReference>
<evidence type="ECO:0000259" key="4">
    <source>
        <dbReference type="PROSITE" id="PS50127"/>
    </source>
</evidence>
<dbReference type="SMART" id="SM00212">
    <property type="entry name" value="UBCc"/>
    <property type="match status" value="1"/>
</dbReference>
<dbReference type="SUPFAM" id="SSF54495">
    <property type="entry name" value="UBC-like"/>
    <property type="match status" value="1"/>
</dbReference>
<gene>
    <name evidence="5" type="ORF">RGQ29_023567</name>
</gene>
<evidence type="ECO:0000313" key="6">
    <source>
        <dbReference type="Proteomes" id="UP001324115"/>
    </source>
</evidence>
<evidence type="ECO:0000256" key="1">
    <source>
        <dbReference type="ARBA" id="ARBA00022679"/>
    </source>
</evidence>
<evidence type="ECO:0000256" key="3">
    <source>
        <dbReference type="SAM" id="Phobius"/>
    </source>
</evidence>
<accession>A0AAN7F563</accession>
<dbReference type="InterPro" id="IPR000608">
    <property type="entry name" value="UBC"/>
</dbReference>
<reference evidence="5 6" key="1">
    <citation type="journal article" date="2023" name="G3 (Bethesda)">
        <title>A haplotype-resolved chromosome-scale genome for Quercus rubra L. provides insights into the genetics of adaptive traits for red oak species.</title>
        <authorList>
            <person name="Kapoor B."/>
            <person name="Jenkins J."/>
            <person name="Schmutz J."/>
            <person name="Zhebentyayeva T."/>
            <person name="Kuelheim C."/>
            <person name="Coggeshall M."/>
            <person name="Heim C."/>
            <person name="Lasky J.R."/>
            <person name="Leites L."/>
            <person name="Islam-Faridi N."/>
            <person name="Romero-Severson J."/>
            <person name="DeLeo V.L."/>
            <person name="Lucas S.M."/>
            <person name="Lazic D."/>
            <person name="Gailing O."/>
            <person name="Carlson J."/>
            <person name="Staton M."/>
        </authorList>
    </citation>
    <scope>NUCLEOTIDE SEQUENCE [LARGE SCALE GENOMIC DNA]</scope>
    <source>
        <strain evidence="5">Pseudo-F2</strain>
    </source>
</reference>
<name>A0AAN7F563_QUERU</name>
<dbReference type="Pfam" id="PF00179">
    <property type="entry name" value="UQ_con"/>
    <property type="match status" value="1"/>
</dbReference>
<protein>
    <recommendedName>
        <fullName evidence="4">UBC core domain-containing protein</fullName>
    </recommendedName>
</protein>
<dbReference type="AlphaFoldDB" id="A0AAN7F563"/>
<keyword evidence="3" id="KW-0472">Membrane</keyword>
<feature type="transmembrane region" description="Helical" evidence="3">
    <location>
        <begin position="332"/>
        <end position="356"/>
    </location>
</feature>
<dbReference type="PROSITE" id="PS50127">
    <property type="entry name" value="UBC_2"/>
    <property type="match status" value="1"/>
</dbReference>
<evidence type="ECO:0000256" key="2">
    <source>
        <dbReference type="ARBA" id="ARBA00022786"/>
    </source>
</evidence>
<dbReference type="Gene3D" id="3.10.110.10">
    <property type="entry name" value="Ubiquitin Conjugating Enzyme"/>
    <property type="match status" value="1"/>
</dbReference>
<feature type="domain" description="UBC core" evidence="4">
    <location>
        <begin position="68"/>
        <end position="224"/>
    </location>
</feature>
<keyword evidence="3" id="KW-0812">Transmembrane</keyword>
<keyword evidence="3" id="KW-1133">Transmembrane helix</keyword>
<dbReference type="InterPro" id="IPR016135">
    <property type="entry name" value="UBQ-conjugating_enzyme/RWD"/>
</dbReference>
<keyword evidence="6" id="KW-1185">Reference proteome</keyword>
<dbReference type="Proteomes" id="UP001324115">
    <property type="component" value="Unassembled WGS sequence"/>
</dbReference>
<dbReference type="EMBL" id="JAXUIC010000006">
    <property type="protein sequence ID" value="KAK4586477.1"/>
    <property type="molecule type" value="Genomic_DNA"/>
</dbReference>